<keyword evidence="3" id="KW-0813">Transport</keyword>
<evidence type="ECO:0000256" key="2">
    <source>
        <dbReference type="ARBA" id="ARBA00005417"/>
    </source>
</evidence>
<dbReference type="GO" id="GO:0005524">
    <property type="term" value="F:ATP binding"/>
    <property type="evidence" value="ECO:0007669"/>
    <property type="project" value="UniProtKB-KW"/>
</dbReference>
<evidence type="ECO:0000313" key="11">
    <source>
        <dbReference type="Proteomes" id="UP000683246"/>
    </source>
</evidence>
<dbReference type="Pfam" id="PF00005">
    <property type="entry name" value="ABC_tran"/>
    <property type="match status" value="1"/>
</dbReference>
<dbReference type="RefSeq" id="WP_212698294.1">
    <property type="nucleotide sequence ID" value="NZ_CP058649.1"/>
</dbReference>
<dbReference type="PANTHER" id="PTHR43553">
    <property type="entry name" value="HEAVY METAL TRANSPORTER"/>
    <property type="match status" value="1"/>
</dbReference>
<evidence type="ECO:0000256" key="5">
    <source>
        <dbReference type="ARBA" id="ARBA00022741"/>
    </source>
</evidence>
<dbReference type="Gene3D" id="3.40.50.300">
    <property type="entry name" value="P-loop containing nucleotide triphosphate hydrolases"/>
    <property type="match status" value="1"/>
</dbReference>
<evidence type="ECO:0000313" key="10">
    <source>
        <dbReference type="EMBL" id="QUI22798.1"/>
    </source>
</evidence>
<dbReference type="SMART" id="SM00382">
    <property type="entry name" value="AAA"/>
    <property type="match status" value="1"/>
</dbReference>
<comment type="similarity">
    <text evidence="2">Belongs to the ABC transporter superfamily.</text>
</comment>
<reference evidence="10" key="1">
    <citation type="submission" date="2020-07" db="EMBL/GenBank/DDBJ databases">
        <title>Vallitalea pronyensis genome.</title>
        <authorList>
            <person name="Postec A."/>
        </authorList>
    </citation>
    <scope>NUCLEOTIDE SEQUENCE</scope>
    <source>
        <strain evidence="10">FatNI3</strain>
    </source>
</reference>
<evidence type="ECO:0000259" key="9">
    <source>
        <dbReference type="PROSITE" id="PS50893"/>
    </source>
</evidence>
<evidence type="ECO:0000256" key="6">
    <source>
        <dbReference type="ARBA" id="ARBA00022840"/>
    </source>
</evidence>
<dbReference type="GO" id="GO:0043190">
    <property type="term" value="C:ATP-binding cassette (ABC) transporter complex"/>
    <property type="evidence" value="ECO:0007669"/>
    <property type="project" value="TreeGrafter"/>
</dbReference>
<evidence type="ECO:0000256" key="3">
    <source>
        <dbReference type="ARBA" id="ARBA00022448"/>
    </source>
</evidence>
<keyword evidence="11" id="KW-1185">Reference proteome</keyword>
<keyword evidence="8" id="KW-0472">Membrane</keyword>
<dbReference type="SUPFAM" id="SSF52540">
    <property type="entry name" value="P-loop containing nucleoside triphosphate hydrolases"/>
    <property type="match status" value="1"/>
</dbReference>
<dbReference type="GO" id="GO:0016887">
    <property type="term" value="F:ATP hydrolysis activity"/>
    <property type="evidence" value="ECO:0007669"/>
    <property type="project" value="InterPro"/>
</dbReference>
<dbReference type="AlphaFoldDB" id="A0A8J8SGY2"/>
<accession>A0A8J8SGY2</accession>
<dbReference type="InterPro" id="IPR017871">
    <property type="entry name" value="ABC_transporter-like_CS"/>
</dbReference>
<organism evidence="10 11">
    <name type="scientific">Vallitalea pronyensis</name>
    <dbReference type="NCBI Taxonomy" id="1348613"/>
    <lineage>
        <taxon>Bacteria</taxon>
        <taxon>Bacillati</taxon>
        <taxon>Bacillota</taxon>
        <taxon>Clostridia</taxon>
        <taxon>Lachnospirales</taxon>
        <taxon>Vallitaleaceae</taxon>
        <taxon>Vallitalea</taxon>
    </lineage>
</organism>
<dbReference type="Proteomes" id="UP000683246">
    <property type="component" value="Chromosome"/>
</dbReference>
<dbReference type="InterPro" id="IPR015856">
    <property type="entry name" value="ABC_transpr_CbiO/EcfA_su"/>
</dbReference>
<dbReference type="GO" id="GO:0042626">
    <property type="term" value="F:ATPase-coupled transmembrane transporter activity"/>
    <property type="evidence" value="ECO:0007669"/>
    <property type="project" value="TreeGrafter"/>
</dbReference>
<proteinExistence type="inferred from homology"/>
<dbReference type="EMBL" id="CP058649">
    <property type="protein sequence ID" value="QUI22798.1"/>
    <property type="molecule type" value="Genomic_DNA"/>
</dbReference>
<protein>
    <submittedName>
        <fullName evidence="10">ABC transporter ATP-binding protein</fullName>
    </submittedName>
</protein>
<dbReference type="InterPro" id="IPR003439">
    <property type="entry name" value="ABC_transporter-like_ATP-bd"/>
</dbReference>
<evidence type="ECO:0000256" key="7">
    <source>
        <dbReference type="ARBA" id="ARBA00022967"/>
    </source>
</evidence>
<evidence type="ECO:0000256" key="1">
    <source>
        <dbReference type="ARBA" id="ARBA00004202"/>
    </source>
</evidence>
<evidence type="ECO:0000256" key="4">
    <source>
        <dbReference type="ARBA" id="ARBA00022475"/>
    </source>
</evidence>
<keyword evidence="4" id="KW-1003">Cell membrane</keyword>
<keyword evidence="5" id="KW-0547">Nucleotide-binding</keyword>
<sequence length="228" mass="25764">MRKAVEIDNLNYRYKGQEKDTLHHINFHLNQGEIVGIRGPSGGGKSTLCYVMKGIIPYMIGGNMTGSVNILEQSMADRTPQERVALIGMVFQEPHSQLFSSTVEDELAFPLENLCVPQREMKKRVNEVLGELGLEKYRMQHPSYLSGGEQQLVALGSVLVLEPAILLLDEAMAHIDHASKMRLNEILRKRSDKGMSMMMVDHQEENLAITDRVMHLIDGTLYDKEIRT</sequence>
<keyword evidence="7" id="KW-1278">Translocase</keyword>
<dbReference type="PROSITE" id="PS00211">
    <property type="entry name" value="ABC_TRANSPORTER_1"/>
    <property type="match status" value="1"/>
</dbReference>
<comment type="subcellular location">
    <subcellularLocation>
        <location evidence="1">Cell membrane</location>
        <topology evidence="1">Peripheral membrane protein</topology>
    </subcellularLocation>
</comment>
<name>A0A8J8SGY2_9FIRM</name>
<dbReference type="InterPro" id="IPR027417">
    <property type="entry name" value="P-loop_NTPase"/>
</dbReference>
<dbReference type="InterPro" id="IPR003593">
    <property type="entry name" value="AAA+_ATPase"/>
</dbReference>
<dbReference type="InterPro" id="IPR050095">
    <property type="entry name" value="ECF_ABC_transporter_ATP-bd"/>
</dbReference>
<dbReference type="CDD" id="cd03225">
    <property type="entry name" value="ABC_cobalt_CbiO_domain1"/>
    <property type="match status" value="1"/>
</dbReference>
<evidence type="ECO:0000256" key="8">
    <source>
        <dbReference type="ARBA" id="ARBA00023136"/>
    </source>
</evidence>
<dbReference type="KEGG" id="vpy:HZI73_11085"/>
<dbReference type="PROSITE" id="PS50893">
    <property type="entry name" value="ABC_TRANSPORTER_2"/>
    <property type="match status" value="1"/>
</dbReference>
<keyword evidence="6 10" id="KW-0067">ATP-binding</keyword>
<feature type="domain" description="ABC transporter" evidence="9">
    <location>
        <begin position="5"/>
        <end position="226"/>
    </location>
</feature>
<gene>
    <name evidence="10" type="ORF">HZI73_11085</name>
</gene>